<dbReference type="Gene3D" id="3.40.50.1970">
    <property type="match status" value="1"/>
</dbReference>
<dbReference type="Pfam" id="PF00731">
    <property type="entry name" value="AIRC"/>
    <property type="match status" value="1"/>
</dbReference>
<dbReference type="SUPFAM" id="SSF52255">
    <property type="entry name" value="N5-CAIR mutase (phosphoribosylaminoimidazole carboxylase, PurE)"/>
    <property type="match status" value="1"/>
</dbReference>
<dbReference type="Proteomes" id="UP000184225">
    <property type="component" value="Unassembled WGS sequence"/>
</dbReference>
<dbReference type="RefSeq" id="WP_073151140.1">
    <property type="nucleotide sequence ID" value="NZ_FQYY01000006.1"/>
</dbReference>
<dbReference type="PANTHER" id="PTHR43064">
    <property type="entry name" value="PHOSPHORIBOSYLAMINOIMIDAZOLE CARBOXYLASE-RELATED"/>
    <property type="match status" value="1"/>
</dbReference>
<dbReference type="NCBIfam" id="NF033503">
    <property type="entry name" value="LarB"/>
    <property type="match status" value="1"/>
</dbReference>
<evidence type="ECO:0000313" key="3">
    <source>
        <dbReference type="Proteomes" id="UP000184225"/>
    </source>
</evidence>
<protein>
    <recommendedName>
        <fullName evidence="1">PurE domain-containing protein</fullName>
    </recommendedName>
</protein>
<sequence>MDKTFVIDEDRKHRLGFEEVIYGASKSVALLTDILKDYSDKKTNVLVTKLQENKAKILLEKYKTAFYDEESGIFMLSAIDNNEEKAARIGIISAGSSDIGVAHEAYYTLAYMGVKSKIIHDIGVAGLHRLLNRLEEIKSFDILIVIAGFEGALPTVMGGLLPQPIIAVPTSVGYGTGKGGETALRAMLTSCANGISVVNIDNGYGAALSAFRMIKLLEKK</sequence>
<evidence type="ECO:0000313" key="2">
    <source>
        <dbReference type="EMBL" id="SHI94856.1"/>
    </source>
</evidence>
<dbReference type="InterPro" id="IPR039476">
    <property type="entry name" value="P2CMN_synthase_LarB"/>
</dbReference>
<feature type="domain" description="PurE" evidence="1">
    <location>
        <begin position="87"/>
        <end position="219"/>
    </location>
</feature>
<dbReference type="OrthoDB" id="9782511at2"/>
<organism evidence="2 3">
    <name type="scientific">Mesonia phycicola</name>
    <dbReference type="NCBI Taxonomy" id="579105"/>
    <lineage>
        <taxon>Bacteria</taxon>
        <taxon>Pseudomonadati</taxon>
        <taxon>Bacteroidota</taxon>
        <taxon>Flavobacteriia</taxon>
        <taxon>Flavobacteriales</taxon>
        <taxon>Flavobacteriaceae</taxon>
        <taxon>Mesonia</taxon>
    </lineage>
</organism>
<keyword evidence="3" id="KW-1185">Reference proteome</keyword>
<dbReference type="GO" id="GO:0006189">
    <property type="term" value="P:'de novo' IMP biosynthetic process"/>
    <property type="evidence" value="ECO:0007669"/>
    <property type="project" value="InterPro"/>
</dbReference>
<reference evidence="2 3" key="1">
    <citation type="submission" date="2016-11" db="EMBL/GenBank/DDBJ databases">
        <authorList>
            <person name="Jaros S."/>
            <person name="Januszkiewicz K."/>
            <person name="Wedrychowicz H."/>
        </authorList>
    </citation>
    <scope>NUCLEOTIDE SEQUENCE [LARGE SCALE GENOMIC DNA]</scope>
    <source>
        <strain evidence="2 3">DSM 21425</strain>
    </source>
</reference>
<dbReference type="PANTHER" id="PTHR43064:SF1">
    <property type="entry name" value="SLL1489 PROTEIN"/>
    <property type="match status" value="1"/>
</dbReference>
<dbReference type="SMART" id="SM01001">
    <property type="entry name" value="AIRC"/>
    <property type="match status" value="1"/>
</dbReference>
<accession>A0A1M6FB30</accession>
<evidence type="ECO:0000259" key="1">
    <source>
        <dbReference type="SMART" id="SM01001"/>
    </source>
</evidence>
<name>A0A1M6FB30_9FLAO</name>
<proteinExistence type="predicted"/>
<dbReference type="GO" id="GO:0016787">
    <property type="term" value="F:hydrolase activity"/>
    <property type="evidence" value="ECO:0007669"/>
    <property type="project" value="InterPro"/>
</dbReference>
<gene>
    <name evidence="2" type="ORF">SAMN04488096_10638</name>
</gene>
<dbReference type="AlphaFoldDB" id="A0A1M6FB30"/>
<dbReference type="EMBL" id="FQYY01000006">
    <property type="protein sequence ID" value="SHI94856.1"/>
    <property type="molecule type" value="Genomic_DNA"/>
</dbReference>
<dbReference type="InterPro" id="IPR000031">
    <property type="entry name" value="PurE_dom"/>
</dbReference>
<dbReference type="STRING" id="579105.SAMN04488096_10638"/>